<evidence type="ECO:0000313" key="4">
    <source>
        <dbReference type="EMBL" id="KAE9215539.1"/>
    </source>
</evidence>
<proteinExistence type="predicted"/>
<dbReference type="AlphaFoldDB" id="A0A6A3YBR1"/>
<evidence type="ECO:0000313" key="2">
    <source>
        <dbReference type="EMBL" id="KAE9112942.1"/>
    </source>
</evidence>
<evidence type="ECO:0000313" key="12">
    <source>
        <dbReference type="Proteomes" id="UP000440732"/>
    </source>
</evidence>
<dbReference type="EMBL" id="QXGB01000422">
    <property type="protein sequence ID" value="KAE9215539.1"/>
    <property type="molecule type" value="Genomic_DNA"/>
</dbReference>
<evidence type="ECO:0000313" key="8">
    <source>
        <dbReference type="Proteomes" id="UP000429523"/>
    </source>
</evidence>
<comment type="caution">
    <text evidence="4">The sequence shown here is derived from an EMBL/GenBank/DDBJ whole genome shotgun (WGS) entry which is preliminary data.</text>
</comment>
<evidence type="ECO:0000313" key="6">
    <source>
        <dbReference type="EMBL" id="KAE9239467.1"/>
    </source>
</evidence>
<evidence type="ECO:0000313" key="10">
    <source>
        <dbReference type="Proteomes" id="UP000437068"/>
    </source>
</evidence>
<name>A0A6A3YBR1_9STRA</name>
<dbReference type="EMBL" id="QXGE01000490">
    <property type="protein sequence ID" value="KAE9310962.1"/>
    <property type="molecule type" value="Genomic_DNA"/>
</dbReference>
<dbReference type="EMBL" id="QXGD01000444">
    <property type="protein sequence ID" value="KAE9239467.1"/>
    <property type="molecule type" value="Genomic_DNA"/>
</dbReference>
<accession>A0A6A3YBR1</accession>
<dbReference type="Proteomes" id="UP000433483">
    <property type="component" value="Unassembled WGS sequence"/>
</dbReference>
<dbReference type="Proteomes" id="UP000441208">
    <property type="component" value="Unassembled WGS sequence"/>
</dbReference>
<sequence>MAITAHFVAAAAAIASSSIRKSGIANRGSWATCVLSHTRPAIRSVVNRAC</sequence>
<dbReference type="Proteomes" id="UP000476176">
    <property type="component" value="Unassembled WGS sequence"/>
</dbReference>
<dbReference type="EMBL" id="QXGF01000462">
    <property type="protein sequence ID" value="KAE8939847.1"/>
    <property type="molecule type" value="Genomic_DNA"/>
</dbReference>
<evidence type="ECO:0000313" key="14">
    <source>
        <dbReference type="Proteomes" id="UP000476176"/>
    </source>
</evidence>
<dbReference type="EMBL" id="QXFZ01000531">
    <property type="protein sequence ID" value="KAE9112942.1"/>
    <property type="molecule type" value="Genomic_DNA"/>
</dbReference>
<evidence type="ECO:0000313" key="13">
    <source>
        <dbReference type="Proteomes" id="UP000441208"/>
    </source>
</evidence>
<dbReference type="Proteomes" id="UP000440367">
    <property type="component" value="Unassembled WGS sequence"/>
</dbReference>
<protein>
    <submittedName>
        <fullName evidence="4">Uncharacterized protein</fullName>
    </submittedName>
</protein>
<evidence type="ECO:0000313" key="3">
    <source>
        <dbReference type="EMBL" id="KAE9145214.1"/>
    </source>
</evidence>
<dbReference type="Proteomes" id="UP000437068">
    <property type="component" value="Unassembled WGS sequence"/>
</dbReference>
<dbReference type="Proteomes" id="UP000440732">
    <property type="component" value="Unassembled WGS sequence"/>
</dbReference>
<gene>
    <name evidence="7" type="ORF">PF001_g9947</name>
    <name evidence="6" type="ORF">PF002_g10255</name>
    <name evidence="5" type="ORF">PF004_g8100</name>
    <name evidence="4" type="ORF">PF005_g9400</name>
    <name evidence="3" type="ORF">PF006_g9915</name>
    <name evidence="2" type="ORF">PF007_g10906</name>
    <name evidence="1" type="ORF">PF009_g10323</name>
</gene>
<evidence type="ECO:0000313" key="1">
    <source>
        <dbReference type="EMBL" id="KAE8939847.1"/>
    </source>
</evidence>
<organism evidence="4 9">
    <name type="scientific">Phytophthora fragariae</name>
    <dbReference type="NCBI Taxonomy" id="53985"/>
    <lineage>
        <taxon>Eukaryota</taxon>
        <taxon>Sar</taxon>
        <taxon>Stramenopiles</taxon>
        <taxon>Oomycota</taxon>
        <taxon>Peronosporomycetes</taxon>
        <taxon>Peronosporales</taxon>
        <taxon>Peronosporaceae</taxon>
        <taxon>Phytophthora</taxon>
    </lineage>
</organism>
<dbReference type="EMBL" id="QXGA01000486">
    <property type="protein sequence ID" value="KAE9145214.1"/>
    <property type="molecule type" value="Genomic_DNA"/>
</dbReference>
<dbReference type="Proteomes" id="UP000429523">
    <property type="component" value="Unassembled WGS sequence"/>
</dbReference>
<evidence type="ECO:0000313" key="7">
    <source>
        <dbReference type="EMBL" id="KAE9310962.1"/>
    </source>
</evidence>
<dbReference type="EMBL" id="QXGC01000369">
    <property type="protein sequence ID" value="KAE9239107.1"/>
    <property type="molecule type" value="Genomic_DNA"/>
</dbReference>
<evidence type="ECO:0000313" key="11">
    <source>
        <dbReference type="Proteomes" id="UP000440367"/>
    </source>
</evidence>
<evidence type="ECO:0000313" key="9">
    <source>
        <dbReference type="Proteomes" id="UP000433483"/>
    </source>
</evidence>
<evidence type="ECO:0000313" key="5">
    <source>
        <dbReference type="EMBL" id="KAE9239107.1"/>
    </source>
</evidence>
<reference evidence="8 9" key="1">
    <citation type="submission" date="2018-08" db="EMBL/GenBank/DDBJ databases">
        <title>Genomic investigation of the strawberry pathogen Phytophthora fragariae indicates pathogenicity is determined by transcriptional variation in three key races.</title>
        <authorList>
            <person name="Adams T.M."/>
            <person name="Armitage A.D."/>
            <person name="Sobczyk M.K."/>
            <person name="Bates H.J."/>
            <person name="Dunwell J.M."/>
            <person name="Nellist C.F."/>
            <person name="Harrison R.J."/>
        </authorList>
    </citation>
    <scope>NUCLEOTIDE SEQUENCE [LARGE SCALE GENOMIC DNA]</scope>
    <source>
        <strain evidence="7 10">A4</strain>
        <strain evidence="6 11">BC-1</strain>
        <strain evidence="5 14">BC-23</strain>
        <strain evidence="4 9">NOV-27</strain>
        <strain evidence="3 12">NOV-5</strain>
        <strain evidence="2 13">NOV-71</strain>
        <strain evidence="1 8">NOV-9</strain>
    </source>
</reference>
<keyword evidence="9" id="KW-1185">Reference proteome</keyword>